<dbReference type="RefSeq" id="WP_153233881.1">
    <property type="nucleotide sequence ID" value="NZ_WINI01000003.1"/>
</dbReference>
<dbReference type="PANTHER" id="PTHR37828:SF1">
    <property type="entry name" value="YCII-RELATED DOMAIN-CONTAINING PROTEIN"/>
    <property type="match status" value="1"/>
</dbReference>
<dbReference type="OrthoDB" id="8968203at2"/>
<keyword evidence="4" id="KW-1185">Reference proteome</keyword>
<protein>
    <recommendedName>
        <fullName evidence="2">YCII-related domain-containing protein</fullName>
    </recommendedName>
</protein>
<dbReference type="InterPro" id="IPR011008">
    <property type="entry name" value="Dimeric_a/b-barrel"/>
</dbReference>
<organism evidence="3 4">
    <name type="scientific">Glaciimonas soli</name>
    <dbReference type="NCBI Taxonomy" id="2590999"/>
    <lineage>
        <taxon>Bacteria</taxon>
        <taxon>Pseudomonadati</taxon>
        <taxon>Pseudomonadota</taxon>
        <taxon>Betaproteobacteria</taxon>
        <taxon>Burkholderiales</taxon>
        <taxon>Oxalobacteraceae</taxon>
        <taxon>Glaciimonas</taxon>
    </lineage>
</organism>
<evidence type="ECO:0000259" key="2">
    <source>
        <dbReference type="Pfam" id="PF03795"/>
    </source>
</evidence>
<evidence type="ECO:0000256" key="1">
    <source>
        <dbReference type="ARBA" id="ARBA00007689"/>
    </source>
</evidence>
<sequence length="84" mass="9241">MPRYLVTTMRTANFQQSAIALHYVFLEQLREKGVLELAGPFTDKSGGAYLLTAASLEDARAMAFSDPVHTTGSSVVTVYEWNAQ</sequence>
<name>A0A843YLG0_9BURK</name>
<comment type="similarity">
    <text evidence="1">Belongs to the YciI family.</text>
</comment>
<dbReference type="EMBL" id="WINI01000003">
    <property type="protein sequence ID" value="MQR00265.1"/>
    <property type="molecule type" value="Genomic_DNA"/>
</dbReference>
<accession>A0A843YLG0</accession>
<dbReference type="InterPro" id="IPR005545">
    <property type="entry name" value="YCII"/>
</dbReference>
<comment type="caution">
    <text evidence="3">The sequence shown here is derived from an EMBL/GenBank/DDBJ whole genome shotgun (WGS) entry which is preliminary data.</text>
</comment>
<evidence type="ECO:0000313" key="3">
    <source>
        <dbReference type="EMBL" id="MQR00265.1"/>
    </source>
</evidence>
<dbReference type="Gene3D" id="3.30.70.1060">
    <property type="entry name" value="Dimeric alpha+beta barrel"/>
    <property type="match status" value="1"/>
</dbReference>
<gene>
    <name evidence="3" type="ORF">GEV47_06185</name>
</gene>
<dbReference type="AlphaFoldDB" id="A0A843YLG0"/>
<dbReference type="Pfam" id="PF03795">
    <property type="entry name" value="YCII"/>
    <property type="match status" value="1"/>
</dbReference>
<reference evidence="3 4" key="1">
    <citation type="submission" date="2019-10" db="EMBL/GenBank/DDBJ databases">
        <title>Glaciimonas soli sp. nov., a psychrophilic bacterium isolated from the forest soil of a high elevation mountain in Taiwan.</title>
        <authorList>
            <person name="Wang L.-T."/>
            <person name="Shieh W.Y."/>
        </authorList>
    </citation>
    <scope>NUCLEOTIDE SEQUENCE [LARGE SCALE GENOMIC DNA]</scope>
    <source>
        <strain evidence="3 4">GS1</strain>
    </source>
</reference>
<feature type="domain" description="YCII-related" evidence="2">
    <location>
        <begin position="15"/>
        <end position="82"/>
    </location>
</feature>
<dbReference type="PANTHER" id="PTHR37828">
    <property type="entry name" value="GSR2449 PROTEIN"/>
    <property type="match status" value="1"/>
</dbReference>
<dbReference type="SUPFAM" id="SSF54909">
    <property type="entry name" value="Dimeric alpha+beta barrel"/>
    <property type="match status" value="1"/>
</dbReference>
<dbReference type="Proteomes" id="UP000451565">
    <property type="component" value="Unassembled WGS sequence"/>
</dbReference>
<proteinExistence type="inferred from homology"/>
<evidence type="ECO:0000313" key="4">
    <source>
        <dbReference type="Proteomes" id="UP000451565"/>
    </source>
</evidence>